<feature type="transmembrane region" description="Helical" evidence="6">
    <location>
        <begin position="27"/>
        <end position="47"/>
    </location>
</feature>
<dbReference type="SUPFAM" id="SSF82866">
    <property type="entry name" value="Multidrug efflux transporter AcrB transmembrane domain"/>
    <property type="match status" value="1"/>
</dbReference>
<gene>
    <name evidence="8" type="ORF">DX130_21765</name>
</gene>
<dbReference type="Gene3D" id="1.20.1640.10">
    <property type="entry name" value="Multidrug efflux transporter AcrB transmembrane domain"/>
    <property type="match status" value="1"/>
</dbReference>
<dbReference type="RefSeq" id="WP_116048942.1">
    <property type="nucleotide sequence ID" value="NZ_QUBQ01000005.1"/>
</dbReference>
<proteinExistence type="predicted"/>
<evidence type="ECO:0000256" key="6">
    <source>
        <dbReference type="SAM" id="Phobius"/>
    </source>
</evidence>
<evidence type="ECO:0000256" key="1">
    <source>
        <dbReference type="ARBA" id="ARBA00004651"/>
    </source>
</evidence>
<sequence length="96" mass="10553">MFCIVSGMCAFLAYLYSRRDSWPAFSASVLTVGILFGLAMDYEVFLVSRKWEKYSRTGGGRKAVYSGMANSGGVVTAGRLIIIVVFASFVFVEERA</sequence>
<keyword evidence="2" id="KW-1003">Cell membrane</keyword>
<accession>A0A371P6Q0</accession>
<name>A0A371P6Q0_9BACL</name>
<evidence type="ECO:0000256" key="5">
    <source>
        <dbReference type="ARBA" id="ARBA00023136"/>
    </source>
</evidence>
<dbReference type="PANTHER" id="PTHR33406:SF13">
    <property type="entry name" value="MEMBRANE PROTEIN YDFJ"/>
    <property type="match status" value="1"/>
</dbReference>
<organism evidence="8 9">
    <name type="scientific">Paenibacillus paeoniae</name>
    <dbReference type="NCBI Taxonomy" id="2292705"/>
    <lineage>
        <taxon>Bacteria</taxon>
        <taxon>Bacillati</taxon>
        <taxon>Bacillota</taxon>
        <taxon>Bacilli</taxon>
        <taxon>Bacillales</taxon>
        <taxon>Paenibacillaceae</taxon>
        <taxon>Paenibacillus</taxon>
    </lineage>
</organism>
<feature type="domain" description="Membrane transport protein MMPL" evidence="7">
    <location>
        <begin position="26"/>
        <end position="93"/>
    </location>
</feature>
<dbReference type="AlphaFoldDB" id="A0A371P6Q0"/>
<dbReference type="OrthoDB" id="7051771at2"/>
<comment type="caution">
    <text evidence="8">The sequence shown here is derived from an EMBL/GenBank/DDBJ whole genome shotgun (WGS) entry which is preliminary data.</text>
</comment>
<keyword evidence="9" id="KW-1185">Reference proteome</keyword>
<evidence type="ECO:0000313" key="9">
    <source>
        <dbReference type="Proteomes" id="UP000261905"/>
    </source>
</evidence>
<evidence type="ECO:0000256" key="4">
    <source>
        <dbReference type="ARBA" id="ARBA00022989"/>
    </source>
</evidence>
<dbReference type="EMBL" id="QUBQ01000005">
    <property type="protein sequence ID" value="REK71617.1"/>
    <property type="molecule type" value="Genomic_DNA"/>
</dbReference>
<evidence type="ECO:0000259" key="7">
    <source>
        <dbReference type="Pfam" id="PF03176"/>
    </source>
</evidence>
<reference evidence="8 9" key="1">
    <citation type="submission" date="2018-08" db="EMBL/GenBank/DDBJ databases">
        <title>Paenibacillus sp. M4BSY-1, whole genome shotgun sequence.</title>
        <authorList>
            <person name="Tuo L."/>
        </authorList>
    </citation>
    <scope>NUCLEOTIDE SEQUENCE [LARGE SCALE GENOMIC DNA]</scope>
    <source>
        <strain evidence="8 9">M4BSY-1</strain>
    </source>
</reference>
<dbReference type="Proteomes" id="UP000261905">
    <property type="component" value="Unassembled WGS sequence"/>
</dbReference>
<dbReference type="Pfam" id="PF03176">
    <property type="entry name" value="MMPL"/>
    <property type="match status" value="1"/>
</dbReference>
<evidence type="ECO:0000256" key="3">
    <source>
        <dbReference type="ARBA" id="ARBA00022692"/>
    </source>
</evidence>
<dbReference type="InterPro" id="IPR004869">
    <property type="entry name" value="MMPL_dom"/>
</dbReference>
<evidence type="ECO:0000256" key="2">
    <source>
        <dbReference type="ARBA" id="ARBA00022475"/>
    </source>
</evidence>
<keyword evidence="3 6" id="KW-0812">Transmembrane</keyword>
<dbReference type="PANTHER" id="PTHR33406">
    <property type="entry name" value="MEMBRANE PROTEIN MJ1562-RELATED"/>
    <property type="match status" value="1"/>
</dbReference>
<dbReference type="GO" id="GO:0005886">
    <property type="term" value="C:plasma membrane"/>
    <property type="evidence" value="ECO:0007669"/>
    <property type="project" value="UniProtKB-SubCell"/>
</dbReference>
<keyword evidence="4 6" id="KW-1133">Transmembrane helix</keyword>
<keyword evidence="5 6" id="KW-0472">Membrane</keyword>
<dbReference type="InterPro" id="IPR050545">
    <property type="entry name" value="Mycobact_MmpL"/>
</dbReference>
<protein>
    <recommendedName>
        <fullName evidence="7">Membrane transport protein MMPL domain-containing protein</fullName>
    </recommendedName>
</protein>
<comment type="subcellular location">
    <subcellularLocation>
        <location evidence="1">Cell membrane</location>
        <topology evidence="1">Multi-pass membrane protein</topology>
    </subcellularLocation>
</comment>
<feature type="transmembrane region" description="Helical" evidence="6">
    <location>
        <begin position="68"/>
        <end position="92"/>
    </location>
</feature>
<evidence type="ECO:0000313" key="8">
    <source>
        <dbReference type="EMBL" id="REK71617.1"/>
    </source>
</evidence>